<evidence type="ECO:0000259" key="2">
    <source>
        <dbReference type="Pfam" id="PF01728"/>
    </source>
</evidence>
<feature type="non-terminal residue" evidence="3">
    <location>
        <position position="1"/>
    </location>
</feature>
<dbReference type="InterPro" id="IPR029063">
    <property type="entry name" value="SAM-dependent_MTases_sf"/>
</dbReference>
<dbReference type="GO" id="GO:0032259">
    <property type="term" value="P:methylation"/>
    <property type="evidence" value="ECO:0007669"/>
    <property type="project" value="InterPro"/>
</dbReference>
<organism evidence="3">
    <name type="scientific">marine metagenome</name>
    <dbReference type="NCBI Taxonomy" id="408172"/>
    <lineage>
        <taxon>unclassified sequences</taxon>
        <taxon>metagenomes</taxon>
        <taxon>ecological metagenomes</taxon>
    </lineage>
</organism>
<dbReference type="Gene3D" id="3.40.50.150">
    <property type="entry name" value="Vaccinia Virus protein VP39"/>
    <property type="match status" value="1"/>
</dbReference>
<gene>
    <name evidence="3" type="ORF">METZ01_LOCUS289662</name>
</gene>
<dbReference type="SUPFAM" id="SSF53335">
    <property type="entry name" value="S-adenosyl-L-methionine-dependent methyltransferases"/>
    <property type="match status" value="1"/>
</dbReference>
<evidence type="ECO:0000256" key="1">
    <source>
        <dbReference type="ARBA" id="ARBA00022884"/>
    </source>
</evidence>
<dbReference type="InterPro" id="IPR002877">
    <property type="entry name" value="RNA_MeTrfase_FtsJ_dom"/>
</dbReference>
<dbReference type="PANTHER" id="PTHR32319:SF0">
    <property type="entry name" value="BACTERIAL HEMOLYSIN-LIKE PROTEIN"/>
    <property type="match status" value="1"/>
</dbReference>
<sequence length="155" mass="17080">GFTDCLLQNGAAHVLAVDVAYGELHANLRNDERVTIFERTNARNLPNFNKVIDLAVLDVSFISAKKILPSLFEAIRPEAEVLLLVKPQFEAKRSEILKGGVVRDSRVHARTVLEVGISAMGLGLRINGIIRSPLKGPAGNMEFFLRLLKPKGEPR</sequence>
<proteinExistence type="predicted"/>
<name>A0A382LJ47_9ZZZZ</name>
<feature type="domain" description="Ribosomal RNA methyltransferase FtsJ" evidence="2">
    <location>
        <begin position="1"/>
        <end position="146"/>
    </location>
</feature>
<keyword evidence="1" id="KW-0694">RNA-binding</keyword>
<reference evidence="3" key="1">
    <citation type="submission" date="2018-05" db="EMBL/GenBank/DDBJ databases">
        <authorList>
            <person name="Lanie J.A."/>
            <person name="Ng W.-L."/>
            <person name="Kazmierczak K.M."/>
            <person name="Andrzejewski T.M."/>
            <person name="Davidsen T.M."/>
            <person name="Wayne K.J."/>
            <person name="Tettelin H."/>
            <person name="Glass J.I."/>
            <person name="Rusch D."/>
            <person name="Podicherti R."/>
            <person name="Tsui H.-C.T."/>
            <person name="Winkler M.E."/>
        </authorList>
    </citation>
    <scope>NUCLEOTIDE SEQUENCE</scope>
</reference>
<evidence type="ECO:0000313" key="3">
    <source>
        <dbReference type="EMBL" id="SVC36808.1"/>
    </source>
</evidence>
<dbReference type="Pfam" id="PF01728">
    <property type="entry name" value="FtsJ"/>
    <property type="match status" value="1"/>
</dbReference>
<protein>
    <recommendedName>
        <fullName evidence="2">Ribosomal RNA methyltransferase FtsJ domain-containing protein</fullName>
    </recommendedName>
</protein>
<dbReference type="AlphaFoldDB" id="A0A382LJ47"/>
<dbReference type="PANTHER" id="PTHR32319">
    <property type="entry name" value="BACTERIAL HEMOLYSIN-LIKE PROTEIN"/>
    <property type="match status" value="1"/>
</dbReference>
<dbReference type="InterPro" id="IPR047048">
    <property type="entry name" value="TlyA"/>
</dbReference>
<dbReference type="EMBL" id="UINC01087446">
    <property type="protein sequence ID" value="SVC36808.1"/>
    <property type="molecule type" value="Genomic_DNA"/>
</dbReference>
<dbReference type="GO" id="GO:0003723">
    <property type="term" value="F:RNA binding"/>
    <property type="evidence" value="ECO:0007669"/>
    <property type="project" value="UniProtKB-KW"/>
</dbReference>
<accession>A0A382LJ47</accession>
<dbReference type="GO" id="GO:0008168">
    <property type="term" value="F:methyltransferase activity"/>
    <property type="evidence" value="ECO:0007669"/>
    <property type="project" value="InterPro"/>
</dbReference>